<dbReference type="PANTHER" id="PTHR12100">
    <property type="entry name" value="SEC10"/>
    <property type="match status" value="1"/>
</dbReference>
<feature type="domain" description="F-box" evidence="2">
    <location>
        <begin position="27"/>
        <end position="73"/>
    </location>
</feature>
<dbReference type="PROSITE" id="PS50181">
    <property type="entry name" value="FBOX"/>
    <property type="match status" value="1"/>
</dbReference>
<proteinExistence type="predicted"/>
<reference evidence="3 4" key="1">
    <citation type="submission" date="2014-11" db="EMBL/GenBank/DDBJ databases">
        <authorList>
            <person name="Wibberg Daniel"/>
        </authorList>
    </citation>
    <scope>NUCLEOTIDE SEQUENCE [LARGE SCALE GENOMIC DNA]</scope>
    <source>
        <strain evidence="3">Rhizoctonia solani AG1-IB 7/3/14</strain>
    </source>
</reference>
<dbReference type="GO" id="GO:0006887">
    <property type="term" value="P:exocytosis"/>
    <property type="evidence" value="ECO:0007669"/>
    <property type="project" value="TreeGrafter"/>
</dbReference>
<dbReference type="InterPro" id="IPR036047">
    <property type="entry name" value="F-box-like_dom_sf"/>
</dbReference>
<dbReference type="EMBL" id="LN679133">
    <property type="protein sequence ID" value="CEL58746.1"/>
    <property type="molecule type" value="Genomic_DNA"/>
</dbReference>
<evidence type="ECO:0000313" key="3">
    <source>
        <dbReference type="EMBL" id="CEL58746.1"/>
    </source>
</evidence>
<dbReference type="SMART" id="SM00256">
    <property type="entry name" value="FBOX"/>
    <property type="match status" value="1"/>
</dbReference>
<feature type="region of interest" description="Disordered" evidence="1">
    <location>
        <begin position="97"/>
        <end position="133"/>
    </location>
</feature>
<accession>A0A0B7FLB5</accession>
<dbReference type="AlphaFoldDB" id="A0A0B7FLB5"/>
<feature type="compositionally biased region" description="Basic and acidic residues" evidence="1">
    <location>
        <begin position="572"/>
        <end position="588"/>
    </location>
</feature>
<evidence type="ECO:0000256" key="1">
    <source>
        <dbReference type="SAM" id="MobiDB-lite"/>
    </source>
</evidence>
<dbReference type="InterPro" id="IPR001810">
    <property type="entry name" value="F-box_dom"/>
</dbReference>
<protein>
    <submittedName>
        <fullName evidence="3">F-box protein pof6</fullName>
    </submittedName>
</protein>
<feature type="region of interest" description="Disordered" evidence="1">
    <location>
        <begin position="521"/>
        <end position="629"/>
    </location>
</feature>
<gene>
    <name evidence="3" type="ORF">RSOLAG1IB_08792</name>
</gene>
<dbReference type="Proteomes" id="UP000059188">
    <property type="component" value="Unassembled WGS sequence"/>
</dbReference>
<dbReference type="InterPro" id="IPR048627">
    <property type="entry name" value="Sec10_HB"/>
</dbReference>
<dbReference type="OrthoDB" id="5554140at2759"/>
<dbReference type="PANTHER" id="PTHR12100:SF1">
    <property type="entry name" value="RECYCLIN-1"/>
    <property type="match status" value="1"/>
</dbReference>
<dbReference type="InterPro" id="IPR009976">
    <property type="entry name" value="Sec10-like"/>
</dbReference>
<feature type="compositionally biased region" description="Polar residues" evidence="1">
    <location>
        <begin position="523"/>
        <end position="532"/>
    </location>
</feature>
<organism evidence="3 4">
    <name type="scientific">Thanatephorus cucumeris (strain AG1-IB / isolate 7/3/14)</name>
    <name type="common">Lettuce bottom rot fungus</name>
    <name type="synonym">Rhizoctonia solani</name>
    <dbReference type="NCBI Taxonomy" id="1108050"/>
    <lineage>
        <taxon>Eukaryota</taxon>
        <taxon>Fungi</taxon>
        <taxon>Dikarya</taxon>
        <taxon>Basidiomycota</taxon>
        <taxon>Agaricomycotina</taxon>
        <taxon>Agaricomycetes</taxon>
        <taxon>Cantharellales</taxon>
        <taxon>Ceratobasidiaceae</taxon>
        <taxon>Rhizoctonia</taxon>
        <taxon>Rhizoctonia solani AG-1</taxon>
    </lineage>
</organism>
<dbReference type="GO" id="GO:0000145">
    <property type="term" value="C:exocyst"/>
    <property type="evidence" value="ECO:0007669"/>
    <property type="project" value="TreeGrafter"/>
</dbReference>
<evidence type="ECO:0000313" key="4">
    <source>
        <dbReference type="Proteomes" id="UP000059188"/>
    </source>
</evidence>
<feature type="compositionally biased region" description="Polar residues" evidence="1">
    <location>
        <begin position="618"/>
        <end position="629"/>
    </location>
</feature>
<name>A0A0B7FLB5_THACB</name>
<evidence type="ECO:0000259" key="2">
    <source>
        <dbReference type="PROSITE" id="PS50181"/>
    </source>
</evidence>
<feature type="compositionally biased region" description="Low complexity" evidence="1">
    <location>
        <begin position="589"/>
        <end position="617"/>
    </location>
</feature>
<dbReference type="Gene3D" id="1.20.1280.50">
    <property type="match status" value="1"/>
</dbReference>
<dbReference type="SUPFAM" id="SSF81383">
    <property type="entry name" value="F-box domain"/>
    <property type="match status" value="1"/>
</dbReference>
<sequence length="979" mass="108863">MDKWTTLEPVKLHGPTRQSRLPPVNRYTFIGVFPPEVHVRIIAYLPIPSIPACARVSRAFSRLVRDDRAWKQKYDALGITYFELDPAIDALDAISPSQRASQSTAPVDPVPAEEDDFGDFTSAPLSPPMPGTQEPRLMVSEYGDFVVAGGAKPISTFPTPPATSLYAQYLRVHRLLIPLLPALLASPHLVLPTLFPEGATPMSRSLQGKVLHLLARFLGPLVQPTLNWPNARRALMATLDRFDGALLSAFDVADGQADENGMKDCAMASWEAWVALDEERIGDEWEMGRTWAEKRGIFYEHGKWEPAANITSAGQLDFSPMDKFMSHILEAMEKHGALATRVFPPASRVLPSFADRIANDVIQDYITQLLNKARETSTVLYLQAAAASFIQAWRLVGATRAAAGKNDKVITQTQAEDIIFRMFEQHMDEYLDEETEIAKNTFDNICKTWERKLDVQTRSISSATVATPTTQARFLGSHNPAQVKKTVLTSFTNILLLPVTIVPRVGEQIGSVAVTGFGMLNPQRWTGNSRTDPSGAYRTPVGERDGDGGMLFEIEEEDEKGGKDNGFGELQSSKEHDPWAGDNKRKSEAPSVVSRPVSVATTQSQPQSQSRRSTVTSMTNRSSIMSGSSGPAMSFDDLDLLLSLDTALELVHADREALKRCETFKDYPAPFGHRVRETIEELFILMLQAMGDRHIAPGFARAEEQMRTYQPAEHAETTSVAPLLQFFELAHIGDTIQSIIQVYFDKELAPFIDKTDFLNAVVREKKRFENALDDSVAGGLNAGTEVLMNQVEHIIITQTGPRVYYPDSGVPLELGPTKGCQDAIACLEMHCKLLKGSTSKEVLEVFHQEIGIRLNAILQKHLKRQIISLEGGFQVIADLNAYHTFISSLKVPSIQQDFANLKMLGHVYVVEDAVDLAQIVRDVTRYGGSFRPEVFLRISCWRQTFRATGDFVHPKILSFEDRRHTNSAKVYPIFQFTSL</sequence>
<dbReference type="Pfam" id="PF12937">
    <property type="entry name" value="F-box-like"/>
    <property type="match status" value="1"/>
</dbReference>
<dbReference type="Pfam" id="PF07393">
    <property type="entry name" value="Sec10_HB"/>
    <property type="match status" value="2"/>
</dbReference>
<dbReference type="STRING" id="1108050.A0A0B7FLB5"/>
<keyword evidence="4" id="KW-1185">Reference proteome</keyword>
<dbReference type="GO" id="GO:0006893">
    <property type="term" value="P:Golgi to plasma membrane transport"/>
    <property type="evidence" value="ECO:0007669"/>
    <property type="project" value="TreeGrafter"/>
</dbReference>